<dbReference type="Gene3D" id="3.55.50.30">
    <property type="match status" value="1"/>
</dbReference>
<evidence type="ECO:0000313" key="9">
    <source>
        <dbReference type="EMBL" id="MCY0389759.1"/>
    </source>
</evidence>
<feature type="chain" id="PRO_5045288529" description="Type 3 secretion system secretin" evidence="6">
    <location>
        <begin position="27"/>
        <end position="646"/>
    </location>
</feature>
<evidence type="ECO:0000313" key="10">
    <source>
        <dbReference type="Proteomes" id="UP001082899"/>
    </source>
</evidence>
<dbReference type="InterPro" id="IPR050810">
    <property type="entry name" value="Bact_Secretion_Sys_Channel"/>
</dbReference>
<dbReference type="InterPro" id="IPR004846">
    <property type="entry name" value="T2SS/T3SS_dom"/>
</dbReference>
<feature type="signal peptide" evidence="6">
    <location>
        <begin position="1"/>
        <end position="26"/>
    </location>
</feature>
<comment type="similarity">
    <text evidence="3">Belongs to the bacterial secretin family.</text>
</comment>
<dbReference type="Gene3D" id="3.30.1370.120">
    <property type="match status" value="2"/>
</dbReference>
<keyword evidence="2 6" id="KW-0732">Signal</keyword>
<feature type="compositionally biased region" description="Low complexity" evidence="5">
    <location>
        <begin position="625"/>
        <end position="635"/>
    </location>
</feature>
<keyword evidence="10" id="KW-1185">Reference proteome</keyword>
<evidence type="ECO:0000256" key="5">
    <source>
        <dbReference type="SAM" id="MobiDB-lite"/>
    </source>
</evidence>
<reference evidence="9" key="1">
    <citation type="submission" date="2022-11" db="EMBL/GenBank/DDBJ databases">
        <title>Robbsia betulipollinis sp. nov., isolated from pollen of birch (Betula pendula).</title>
        <authorList>
            <person name="Shi H."/>
            <person name="Ambika Manirajan B."/>
            <person name="Ratering S."/>
            <person name="Geissler-Plaum R."/>
            <person name="Schnell S."/>
        </authorList>
    </citation>
    <scope>NUCLEOTIDE SEQUENCE</scope>
    <source>
        <strain evidence="9">Bb-Pol-6</strain>
    </source>
</reference>
<feature type="region of interest" description="Disordered" evidence="5">
    <location>
        <begin position="625"/>
        <end position="646"/>
    </location>
</feature>
<dbReference type="InterPro" id="IPR038591">
    <property type="entry name" value="NolW-like_sf"/>
</dbReference>
<feature type="domain" description="NolW-like" evidence="8">
    <location>
        <begin position="316"/>
        <end position="357"/>
    </location>
</feature>
<dbReference type="EMBL" id="JAPMXC010000012">
    <property type="protein sequence ID" value="MCY0389759.1"/>
    <property type="molecule type" value="Genomic_DNA"/>
</dbReference>
<feature type="region of interest" description="Disordered" evidence="5">
    <location>
        <begin position="267"/>
        <end position="293"/>
    </location>
</feature>
<evidence type="ECO:0000256" key="2">
    <source>
        <dbReference type="ARBA" id="ARBA00022729"/>
    </source>
</evidence>
<dbReference type="InterPro" id="IPR003522">
    <property type="entry name" value="T3SS_OM_pore_YscC"/>
</dbReference>
<dbReference type="PANTHER" id="PTHR30332:SF5">
    <property type="entry name" value="SPI-1 TYPE 3 SECRETION SYSTEM SECRETIN"/>
    <property type="match status" value="1"/>
</dbReference>
<evidence type="ECO:0000259" key="7">
    <source>
        <dbReference type="Pfam" id="PF00263"/>
    </source>
</evidence>
<dbReference type="PANTHER" id="PTHR30332">
    <property type="entry name" value="PROBABLE GENERAL SECRETION PATHWAY PROTEIN D"/>
    <property type="match status" value="1"/>
</dbReference>
<evidence type="ECO:0000256" key="3">
    <source>
        <dbReference type="RuleBase" id="RU004003"/>
    </source>
</evidence>
<evidence type="ECO:0000259" key="8">
    <source>
        <dbReference type="Pfam" id="PF03958"/>
    </source>
</evidence>
<accession>A0ABT3ZT54</accession>
<feature type="domain" description="Type II/III secretion system secretin-like" evidence="7">
    <location>
        <begin position="433"/>
        <end position="591"/>
    </location>
</feature>
<evidence type="ECO:0000256" key="6">
    <source>
        <dbReference type="SAM" id="SignalP"/>
    </source>
</evidence>
<gene>
    <name evidence="9" type="ORF">OVY01_21690</name>
</gene>
<comment type="subcellular location">
    <subcellularLocation>
        <location evidence="1 4">Cell outer membrane</location>
    </subcellularLocation>
</comment>
<evidence type="ECO:0000256" key="1">
    <source>
        <dbReference type="ARBA" id="ARBA00004442"/>
    </source>
</evidence>
<dbReference type="Pfam" id="PF00263">
    <property type="entry name" value="Secretin"/>
    <property type="match status" value="1"/>
</dbReference>
<dbReference type="RefSeq" id="WP_267849688.1">
    <property type="nucleotide sequence ID" value="NZ_JAPMXC010000012.1"/>
</dbReference>
<name>A0ABT3ZT54_9BURK</name>
<protein>
    <recommendedName>
        <fullName evidence="11">Type 3 secretion system secretin</fullName>
    </recommendedName>
</protein>
<dbReference type="Proteomes" id="UP001082899">
    <property type="component" value="Unassembled WGS sequence"/>
</dbReference>
<evidence type="ECO:0000256" key="4">
    <source>
        <dbReference type="RuleBase" id="RU004004"/>
    </source>
</evidence>
<sequence>MNAMRWAGRGGRVLLAGVLLSGAAQADVRAPGTRAAASGGAADGKAATAPGAHAYPWGAEPFTYFATRTPLEMLLNDFGAQYQVPVRIDPRVRGLADGRLAAATPADFLDTLAAAHRLDWFYARGRLHVSRRVDRVARALDLAGRHADEAERILRGMGVFHAEYGFVPMPRERRVLVSGPPAYVDLLAVSLASLPGDAAPLRFGFFALRHARVYDRTYTFRSNTVVVPGVQRIVGRLLGEPVREAAIGQEAGDTAGMTDPAGRVTSARLRAPAAPRADERTSHGSASPGTLRIMPPDGAPFEAAARQEAQWAARAATAAGPPVTVVADRRLNALIVRGPQDVVDASRVLIERLDVPVPLIQLEAVIVDLKDSARDELGVDLSLSTGFARFDTGATGANAAIGGMGAASNNPDPTAPTLTVLPNWRPLMARIRALEQDGRASIVSRPSIVTQNNTAALLDLNESFFIRNKGRDFADTTQVDVGLMINIVPGVVDPEAALPRVAMDIQIEDGEILGVTDDQVPRTKRNVIATQASVRSTESLLIAGHHKRQEMRSERRVPGLSRLPVLGGLFRSRETHVENVRRYFLITPRVLSLEHADLRDVAHAARITPDVLDALGGARRRAAGALGPHAPRLPGNDTVAAEPPIS</sequence>
<keyword evidence="4" id="KW-0813">Transport</keyword>
<proteinExistence type="inferred from homology"/>
<organism evidence="9 10">
    <name type="scientific">Robbsia betulipollinis</name>
    <dbReference type="NCBI Taxonomy" id="2981849"/>
    <lineage>
        <taxon>Bacteria</taxon>
        <taxon>Pseudomonadati</taxon>
        <taxon>Pseudomonadota</taxon>
        <taxon>Betaproteobacteria</taxon>
        <taxon>Burkholderiales</taxon>
        <taxon>Burkholderiaceae</taxon>
        <taxon>Robbsia</taxon>
    </lineage>
</organism>
<comment type="caution">
    <text evidence="9">The sequence shown here is derived from an EMBL/GenBank/DDBJ whole genome shotgun (WGS) entry which is preliminary data.</text>
</comment>
<dbReference type="Pfam" id="PF03958">
    <property type="entry name" value="Secretin_N"/>
    <property type="match status" value="1"/>
</dbReference>
<dbReference type="InterPro" id="IPR005644">
    <property type="entry name" value="NolW-like"/>
</dbReference>
<evidence type="ECO:0008006" key="11">
    <source>
        <dbReference type="Google" id="ProtNLM"/>
    </source>
</evidence>
<dbReference type="PRINTS" id="PR01337">
    <property type="entry name" value="TYPE3OMGPROT"/>
</dbReference>